<keyword evidence="6 13" id="KW-0548">Nucleotidyltransferase</keyword>
<evidence type="ECO:0000256" key="6">
    <source>
        <dbReference type="ARBA" id="ARBA00022695"/>
    </source>
</evidence>
<evidence type="ECO:0000256" key="2">
    <source>
        <dbReference type="ARBA" id="ARBA00006460"/>
    </source>
</evidence>
<evidence type="ECO:0000256" key="10">
    <source>
        <dbReference type="ARBA" id="ARBA00023242"/>
    </source>
</evidence>
<proteinExistence type="inferred from homology"/>
<evidence type="ECO:0000313" key="14">
    <source>
        <dbReference type="Proteomes" id="UP000012065"/>
    </source>
</evidence>
<dbReference type="Proteomes" id="UP000012065">
    <property type="component" value="Unassembled WGS sequence"/>
</dbReference>
<dbReference type="AlphaFoldDB" id="M5C276"/>
<evidence type="ECO:0000256" key="8">
    <source>
        <dbReference type="ARBA" id="ARBA00022833"/>
    </source>
</evidence>
<comment type="catalytic activity">
    <reaction evidence="11">
        <text>RNA(n) + a ribonucleoside 5'-triphosphate = RNA(n+1) + diphosphate</text>
        <dbReference type="Rhea" id="RHEA:21248"/>
        <dbReference type="Rhea" id="RHEA-COMP:14527"/>
        <dbReference type="Rhea" id="RHEA-COMP:17342"/>
        <dbReference type="ChEBI" id="CHEBI:33019"/>
        <dbReference type="ChEBI" id="CHEBI:61557"/>
        <dbReference type="ChEBI" id="CHEBI:140395"/>
        <dbReference type="EC" id="2.7.7.6"/>
    </reaction>
</comment>
<name>M5C276_THACB</name>
<evidence type="ECO:0000256" key="1">
    <source>
        <dbReference type="ARBA" id="ARBA00004123"/>
    </source>
</evidence>
<dbReference type="InterPro" id="IPR015700">
    <property type="entry name" value="RPC1"/>
</dbReference>
<dbReference type="Gene3D" id="2.40.40.20">
    <property type="match status" value="1"/>
</dbReference>
<organism evidence="13 14">
    <name type="scientific">Thanatephorus cucumeris (strain AG1-IB / isolate 7/3/14)</name>
    <name type="common">Lettuce bottom rot fungus</name>
    <name type="synonym">Rhizoctonia solani</name>
    <dbReference type="NCBI Taxonomy" id="1108050"/>
    <lineage>
        <taxon>Eukaryota</taxon>
        <taxon>Fungi</taxon>
        <taxon>Dikarya</taxon>
        <taxon>Basidiomycota</taxon>
        <taxon>Agaricomycotina</taxon>
        <taxon>Agaricomycetes</taxon>
        <taxon>Cantharellales</taxon>
        <taxon>Ceratobasidiaceae</taxon>
        <taxon>Rhizoctonia</taxon>
        <taxon>Rhizoctonia solani AG-1</taxon>
    </lineage>
</organism>
<keyword evidence="7" id="KW-0479">Metal-binding</keyword>
<sequence length="165" mass="18772">MRQAVVNGADVHPGANYIQTGDSGFRKYLKVLKPKLRTKLAEELKIGDLVDRHIVDGDIVLFNRQPSLHKLSIMCHRAKIRPWRTFRLNECACGPYGADFDGDEMNMHVPQTEEARTEAFILMNVRQNIVTPRNGEPIISAIQDFITASFLLSSKEHRYPTSDNH</sequence>
<comment type="similarity">
    <text evidence="2">Belongs to the RNA polymerase beta' chain family.</text>
</comment>
<dbReference type="GO" id="GO:0003899">
    <property type="term" value="F:DNA-directed RNA polymerase activity"/>
    <property type="evidence" value="ECO:0007669"/>
    <property type="project" value="UniProtKB-EC"/>
</dbReference>
<keyword evidence="4 13" id="KW-0240">DNA-directed RNA polymerase</keyword>
<dbReference type="FunFam" id="2.40.40.20:FF:000019">
    <property type="entry name" value="DNA-directed RNA polymerase II subunit RPB1"/>
    <property type="match status" value="1"/>
</dbReference>
<dbReference type="Pfam" id="PF00623">
    <property type="entry name" value="RNA_pol_Rpb1_2"/>
    <property type="match status" value="1"/>
</dbReference>
<dbReference type="InterPro" id="IPR007066">
    <property type="entry name" value="RNA_pol_Rpb1_3"/>
</dbReference>
<dbReference type="Pfam" id="PF04983">
    <property type="entry name" value="RNA_pol_Rpb1_3"/>
    <property type="match status" value="1"/>
</dbReference>
<keyword evidence="9" id="KW-0804">Transcription</keyword>
<keyword evidence="5 13" id="KW-0808">Transferase</keyword>
<dbReference type="InterPro" id="IPR006592">
    <property type="entry name" value="RNA_pol_N"/>
</dbReference>
<accession>M5C276</accession>
<dbReference type="PANTHER" id="PTHR48446">
    <property type="entry name" value="DNA-DIRECTED RNA POLYMERASE SUBUNIT BETA' N-TERMINAL SECTION"/>
    <property type="match status" value="1"/>
</dbReference>
<comment type="subcellular location">
    <subcellularLocation>
        <location evidence="1">Nucleus</location>
    </subcellularLocation>
</comment>
<evidence type="ECO:0000313" key="13">
    <source>
        <dbReference type="EMBL" id="CCO33090.1"/>
    </source>
</evidence>
<dbReference type="GO" id="GO:0005634">
    <property type="term" value="C:nucleus"/>
    <property type="evidence" value="ECO:0007669"/>
    <property type="project" value="UniProtKB-SubCell"/>
</dbReference>
<dbReference type="SMART" id="SM00663">
    <property type="entry name" value="RPOLA_N"/>
    <property type="match status" value="1"/>
</dbReference>
<gene>
    <name evidence="13" type="primary">rpc1</name>
    <name evidence="13" type="ORF">BN14_07159</name>
</gene>
<keyword evidence="8" id="KW-0862">Zinc</keyword>
<dbReference type="EC" id="2.7.7.6" evidence="3"/>
<feature type="domain" description="RNA polymerase N-terminal" evidence="12">
    <location>
        <begin position="1"/>
        <end position="153"/>
    </location>
</feature>
<comment type="caution">
    <text evidence="13">The sequence shown here is derived from an EMBL/GenBank/DDBJ whole genome shotgun (WGS) entry which is preliminary data.</text>
</comment>
<evidence type="ECO:0000256" key="4">
    <source>
        <dbReference type="ARBA" id="ARBA00022478"/>
    </source>
</evidence>
<evidence type="ECO:0000256" key="3">
    <source>
        <dbReference type="ARBA" id="ARBA00012418"/>
    </source>
</evidence>
<dbReference type="GO" id="GO:0003677">
    <property type="term" value="F:DNA binding"/>
    <property type="evidence" value="ECO:0007669"/>
    <property type="project" value="InterPro"/>
</dbReference>
<dbReference type="HOGENOM" id="CLU_121620_0_0_1"/>
<dbReference type="EMBL" id="CAOJ01010924">
    <property type="protein sequence ID" value="CCO33090.1"/>
    <property type="molecule type" value="Genomic_DNA"/>
</dbReference>
<dbReference type="GO" id="GO:0006351">
    <property type="term" value="P:DNA-templated transcription"/>
    <property type="evidence" value="ECO:0007669"/>
    <property type="project" value="InterPro"/>
</dbReference>
<evidence type="ECO:0000259" key="12">
    <source>
        <dbReference type="SMART" id="SM00663"/>
    </source>
</evidence>
<evidence type="ECO:0000256" key="11">
    <source>
        <dbReference type="ARBA" id="ARBA00048552"/>
    </source>
</evidence>
<protein>
    <recommendedName>
        <fullName evidence="3">DNA-directed RNA polymerase</fullName>
        <ecNumber evidence="3">2.7.7.6</ecNumber>
    </recommendedName>
</protein>
<evidence type="ECO:0000256" key="9">
    <source>
        <dbReference type="ARBA" id="ARBA00023163"/>
    </source>
</evidence>
<dbReference type="SUPFAM" id="SSF64484">
    <property type="entry name" value="beta and beta-prime subunits of DNA dependent RNA-polymerase"/>
    <property type="match status" value="1"/>
</dbReference>
<evidence type="ECO:0000256" key="7">
    <source>
        <dbReference type="ARBA" id="ARBA00022723"/>
    </source>
</evidence>
<evidence type="ECO:0000256" key="5">
    <source>
        <dbReference type="ARBA" id="ARBA00022679"/>
    </source>
</evidence>
<dbReference type="Gene3D" id="1.10.10.1950">
    <property type="match status" value="1"/>
</dbReference>
<dbReference type="GO" id="GO:0046872">
    <property type="term" value="F:metal ion binding"/>
    <property type="evidence" value="ECO:0007669"/>
    <property type="project" value="UniProtKB-KW"/>
</dbReference>
<dbReference type="GO" id="GO:0000428">
    <property type="term" value="C:DNA-directed RNA polymerase complex"/>
    <property type="evidence" value="ECO:0007669"/>
    <property type="project" value="UniProtKB-KW"/>
</dbReference>
<reference evidence="13 14" key="1">
    <citation type="journal article" date="2013" name="J. Biotechnol.">
        <title>Establishment and interpretation of the genome sequence of the phytopathogenic fungus Rhizoctonia solani AG1-IB isolate 7/3/14.</title>
        <authorList>
            <person name="Wibberg D.W."/>
            <person name="Jelonek L.J."/>
            <person name="Rupp O.R."/>
            <person name="Hennig M.H."/>
            <person name="Eikmeyer F.E."/>
            <person name="Goesmann A.G."/>
            <person name="Hartmann A.H."/>
            <person name="Borriss R.B."/>
            <person name="Grosch R.G."/>
            <person name="Puehler A.P."/>
            <person name="Schlueter A.S."/>
        </authorList>
    </citation>
    <scope>NUCLEOTIDE SEQUENCE [LARGE SCALE GENOMIC DNA]</scope>
    <source>
        <strain evidence="14">AG1-IB / isolate 7/3/14</strain>
    </source>
</reference>
<keyword evidence="10" id="KW-0539">Nucleus</keyword>
<dbReference type="PANTHER" id="PTHR48446:SF1">
    <property type="entry name" value="DNA-DIRECTED RNA POLYMERASE SUBUNIT BETA' N-TERMINAL SECTION"/>
    <property type="match status" value="1"/>
</dbReference>
<dbReference type="InterPro" id="IPR000722">
    <property type="entry name" value="RNA_pol_asu"/>
</dbReference>